<dbReference type="Pfam" id="PF04542">
    <property type="entry name" value="Sigma70_r2"/>
    <property type="match status" value="1"/>
</dbReference>
<dbReference type="HOGENOM" id="CLU_1174488_0_0_0"/>
<evidence type="ECO:0000256" key="1">
    <source>
        <dbReference type="SAM" id="MobiDB-lite"/>
    </source>
</evidence>
<dbReference type="GO" id="GO:0006352">
    <property type="term" value="P:DNA-templated transcription initiation"/>
    <property type="evidence" value="ECO:0007669"/>
    <property type="project" value="InterPro"/>
</dbReference>
<accession>E1IC80</accession>
<comment type="caution">
    <text evidence="3">The sequence shown here is derived from an EMBL/GenBank/DDBJ whole genome shotgun (WGS) entry which is preliminary data.</text>
</comment>
<organism evidence="3 4">
    <name type="scientific">Oscillochloris trichoides DG-6</name>
    <dbReference type="NCBI Taxonomy" id="765420"/>
    <lineage>
        <taxon>Bacteria</taxon>
        <taxon>Bacillati</taxon>
        <taxon>Chloroflexota</taxon>
        <taxon>Chloroflexia</taxon>
        <taxon>Chloroflexales</taxon>
        <taxon>Chloroflexineae</taxon>
        <taxon>Oscillochloridaceae</taxon>
        <taxon>Oscillochloris</taxon>
    </lineage>
</organism>
<evidence type="ECO:0000313" key="4">
    <source>
        <dbReference type="Proteomes" id="UP000054010"/>
    </source>
</evidence>
<dbReference type="InterPro" id="IPR013324">
    <property type="entry name" value="RNA_pol_sigma_r3/r4-like"/>
</dbReference>
<sequence>MALSAELGWGLSPKEAESYAHALQSLLPHDASYAEFRKVCAYYHTNHALVEVLRNHGHPSNTHEWQVWEVNIAQILHKNGLAWSRDGAVELKDLIQIAQAALLASLPSFRYKSSFYTWAYKVVVLCIRRHIRDTKATKRGHQADSLDENPELDLPDPRQIDPSEQLMGSMLHHTIHAILLQHGDERLAKIFDLYAVHDRPTAEIARTFDLHPSRVRALLTDARKVLRNHPEMQAWR</sequence>
<dbReference type="SUPFAM" id="SSF88659">
    <property type="entry name" value="Sigma3 and sigma4 domains of RNA polymerase sigma factors"/>
    <property type="match status" value="1"/>
</dbReference>
<keyword evidence="4" id="KW-1185">Reference proteome</keyword>
<dbReference type="InterPro" id="IPR013325">
    <property type="entry name" value="RNA_pol_sigma_r2"/>
</dbReference>
<dbReference type="InterPro" id="IPR007627">
    <property type="entry name" value="RNA_pol_sigma70_r2"/>
</dbReference>
<gene>
    <name evidence="3" type="ORF">OSCT_0931</name>
</gene>
<feature type="domain" description="RNA polymerase sigma-70 region 2" evidence="2">
    <location>
        <begin position="89"/>
        <end position="135"/>
    </location>
</feature>
<dbReference type="Gene3D" id="1.10.10.10">
    <property type="entry name" value="Winged helix-like DNA-binding domain superfamily/Winged helix DNA-binding domain"/>
    <property type="match status" value="1"/>
</dbReference>
<dbReference type="EMBL" id="ADVR01000022">
    <property type="protein sequence ID" value="EFO81197.1"/>
    <property type="molecule type" value="Genomic_DNA"/>
</dbReference>
<dbReference type="AlphaFoldDB" id="E1IC80"/>
<reference evidence="3 4" key="1">
    <citation type="journal article" date="2011" name="J. Bacteriol.">
        <title>Draft genome sequence of the anoxygenic filamentous phototrophic bacterium Oscillochloris trichoides subsp. DG-6.</title>
        <authorList>
            <person name="Kuznetsov B.B."/>
            <person name="Ivanovsky R.N."/>
            <person name="Keppen O.I."/>
            <person name="Sukhacheva M.V."/>
            <person name="Bumazhkin B.K."/>
            <person name="Patutina E.O."/>
            <person name="Beletsky A.V."/>
            <person name="Mardanov A.V."/>
            <person name="Baslerov R.V."/>
            <person name="Panteleeva A.N."/>
            <person name="Kolganova T.V."/>
            <person name="Ravin N.V."/>
            <person name="Skryabin K.G."/>
        </authorList>
    </citation>
    <scope>NUCLEOTIDE SEQUENCE [LARGE SCALE GENOMIC DNA]</scope>
    <source>
        <strain evidence="3 4">DG-6</strain>
    </source>
</reference>
<dbReference type="InterPro" id="IPR014284">
    <property type="entry name" value="RNA_pol_sigma-70_dom"/>
</dbReference>
<dbReference type="NCBIfam" id="TIGR02937">
    <property type="entry name" value="sigma70-ECF"/>
    <property type="match status" value="1"/>
</dbReference>
<dbReference type="GO" id="GO:0003700">
    <property type="term" value="F:DNA-binding transcription factor activity"/>
    <property type="evidence" value="ECO:0007669"/>
    <property type="project" value="InterPro"/>
</dbReference>
<proteinExistence type="predicted"/>
<evidence type="ECO:0000259" key="2">
    <source>
        <dbReference type="Pfam" id="PF04542"/>
    </source>
</evidence>
<protein>
    <submittedName>
        <fullName evidence="3">ECF subfamily RNA polymerase sigma-24 factor</fullName>
    </submittedName>
</protein>
<dbReference type="Gene3D" id="1.10.1740.10">
    <property type="match status" value="1"/>
</dbReference>
<dbReference type="STRING" id="765420.OSCT_0931"/>
<name>E1IC80_9CHLR</name>
<dbReference type="Proteomes" id="UP000054010">
    <property type="component" value="Unassembled WGS sequence"/>
</dbReference>
<feature type="compositionally biased region" description="Acidic residues" evidence="1">
    <location>
        <begin position="145"/>
        <end position="154"/>
    </location>
</feature>
<feature type="region of interest" description="Disordered" evidence="1">
    <location>
        <begin position="137"/>
        <end position="159"/>
    </location>
</feature>
<dbReference type="InterPro" id="IPR036388">
    <property type="entry name" value="WH-like_DNA-bd_sf"/>
</dbReference>
<dbReference type="SUPFAM" id="SSF88946">
    <property type="entry name" value="Sigma2 domain of RNA polymerase sigma factors"/>
    <property type="match status" value="1"/>
</dbReference>
<dbReference type="eggNOG" id="COG1595">
    <property type="taxonomic scope" value="Bacteria"/>
</dbReference>
<evidence type="ECO:0000313" key="3">
    <source>
        <dbReference type="EMBL" id="EFO81197.1"/>
    </source>
</evidence>